<dbReference type="Proteomes" id="UP000515163">
    <property type="component" value="Unplaced"/>
</dbReference>
<keyword evidence="5" id="KW-1185">Reference proteome</keyword>
<comment type="subcellular location">
    <subcellularLocation>
        <location evidence="1">Nucleus</location>
    </subcellularLocation>
</comment>
<dbReference type="CDD" id="cd22929">
    <property type="entry name" value="HFD_POLE4-like"/>
    <property type="match status" value="1"/>
</dbReference>
<feature type="compositionally biased region" description="Polar residues" evidence="3">
    <location>
        <begin position="9"/>
        <end position="18"/>
    </location>
</feature>
<dbReference type="RefSeq" id="XP_031551126.1">
    <property type="nucleotide sequence ID" value="XM_031695266.1"/>
</dbReference>
<evidence type="ECO:0000256" key="2">
    <source>
        <dbReference type="ARBA" id="ARBA00023242"/>
    </source>
</evidence>
<dbReference type="GeneID" id="116288471"/>
<evidence type="ECO:0000259" key="4">
    <source>
        <dbReference type="Pfam" id="PF00808"/>
    </source>
</evidence>
<reference evidence="6" key="1">
    <citation type="submission" date="2025-08" db="UniProtKB">
        <authorList>
            <consortium name="RefSeq"/>
        </authorList>
    </citation>
    <scope>IDENTIFICATION</scope>
    <source>
        <tissue evidence="6">Tentacle</tissue>
    </source>
</reference>
<dbReference type="InterPro" id="IPR009072">
    <property type="entry name" value="Histone-fold"/>
</dbReference>
<dbReference type="Gene3D" id="1.10.20.10">
    <property type="entry name" value="Histone, subunit A"/>
    <property type="match status" value="1"/>
</dbReference>
<evidence type="ECO:0000313" key="5">
    <source>
        <dbReference type="Proteomes" id="UP000515163"/>
    </source>
</evidence>
<dbReference type="FunCoup" id="A0A6P8H6K9">
    <property type="interactions" value="1581"/>
</dbReference>
<dbReference type="InterPro" id="IPR003958">
    <property type="entry name" value="CBFA_NFYB_domain"/>
</dbReference>
<dbReference type="PANTHER" id="PTHR10252:SF79">
    <property type="entry name" value="DNA POLYMERASE EPSILON SUBUNIT 4"/>
    <property type="match status" value="1"/>
</dbReference>
<name>A0A6P8H6K9_ACTTE</name>
<dbReference type="AlphaFoldDB" id="A0A6P8H6K9"/>
<dbReference type="GO" id="GO:0006261">
    <property type="term" value="P:DNA-templated DNA replication"/>
    <property type="evidence" value="ECO:0007669"/>
    <property type="project" value="TreeGrafter"/>
</dbReference>
<dbReference type="PANTHER" id="PTHR10252">
    <property type="entry name" value="HISTONE-LIKE TRANSCRIPTION FACTOR CCAAT-RELATED"/>
    <property type="match status" value="1"/>
</dbReference>
<gene>
    <name evidence="6" type="primary">LOC116288471</name>
</gene>
<dbReference type="KEGG" id="aten:116288471"/>
<proteinExistence type="predicted"/>
<dbReference type="GO" id="GO:0008622">
    <property type="term" value="C:epsilon DNA polymerase complex"/>
    <property type="evidence" value="ECO:0007669"/>
    <property type="project" value="TreeGrafter"/>
</dbReference>
<dbReference type="Pfam" id="PF00808">
    <property type="entry name" value="CBFD_NFYB_HMF"/>
    <property type="match status" value="1"/>
</dbReference>
<accession>A0A6P8H6K9</accession>
<evidence type="ECO:0000313" key="6">
    <source>
        <dbReference type="RefSeq" id="XP_031551126.1"/>
    </source>
</evidence>
<feature type="region of interest" description="Disordered" evidence="3">
    <location>
        <begin position="1"/>
        <end position="34"/>
    </location>
</feature>
<dbReference type="InterPro" id="IPR050568">
    <property type="entry name" value="Transcr_DNA_Rep_Reg"/>
</dbReference>
<evidence type="ECO:0000256" key="3">
    <source>
        <dbReference type="SAM" id="MobiDB-lite"/>
    </source>
</evidence>
<keyword evidence="2" id="KW-0539">Nucleus</keyword>
<dbReference type="OrthoDB" id="636685at2759"/>
<feature type="domain" description="Transcription factor CBF/NF-Y/archaeal histone" evidence="4">
    <location>
        <begin position="29"/>
        <end position="90"/>
    </location>
</feature>
<evidence type="ECO:0000256" key="1">
    <source>
        <dbReference type="ARBA" id="ARBA00004123"/>
    </source>
</evidence>
<dbReference type="GO" id="GO:0046982">
    <property type="term" value="F:protein heterodimerization activity"/>
    <property type="evidence" value="ECO:0007669"/>
    <property type="project" value="InterPro"/>
</dbReference>
<organism evidence="5 6">
    <name type="scientific">Actinia tenebrosa</name>
    <name type="common">Australian red waratah sea anemone</name>
    <dbReference type="NCBI Taxonomy" id="6105"/>
    <lineage>
        <taxon>Eukaryota</taxon>
        <taxon>Metazoa</taxon>
        <taxon>Cnidaria</taxon>
        <taxon>Anthozoa</taxon>
        <taxon>Hexacorallia</taxon>
        <taxon>Actiniaria</taxon>
        <taxon>Actiniidae</taxon>
        <taxon>Actinia</taxon>
    </lineage>
</organism>
<dbReference type="SUPFAM" id="SSF47113">
    <property type="entry name" value="Histone-fold"/>
    <property type="match status" value="1"/>
</dbReference>
<protein>
    <submittedName>
        <fullName evidence="6">DNA polymerase epsilon subunit 4-like</fullName>
    </submittedName>
</protein>
<dbReference type="InParanoid" id="A0A6P8H6K9"/>
<sequence length="106" mass="12059">MADEEGETVQGSEDLSGTQEEDKPSKLTQFPQTRVRNMMKLDPDLQLANKEAVFVVTRAAEMFVEYFAKEAYKKTVLGKRKTIQKKDLDATVEENEQIAFLEGILE</sequence>